<feature type="compositionally biased region" description="Basic residues" evidence="1">
    <location>
        <begin position="7"/>
        <end position="18"/>
    </location>
</feature>
<sequence length="64" mass="7540">MSGTGRPRSRLRSPRSRPARTGSDPREEATPYRWFRVLPRRIQAWRAVNEPPDRELMRGGRRPV</sequence>
<comment type="caution">
    <text evidence="2">The sequence shown here is derived from an EMBL/GenBank/DDBJ whole genome shotgun (WGS) entry which is preliminary data.</text>
</comment>
<dbReference type="EMBL" id="BAAABM010000029">
    <property type="protein sequence ID" value="GAA0343845.1"/>
    <property type="molecule type" value="Genomic_DNA"/>
</dbReference>
<accession>A0ABP3GEY9</accession>
<gene>
    <name evidence="2" type="ORF">GCM10010151_36880</name>
</gene>
<dbReference type="InterPro" id="IPR012349">
    <property type="entry name" value="Split_barrel_FMN-bd"/>
</dbReference>
<dbReference type="Proteomes" id="UP001501822">
    <property type="component" value="Unassembled WGS sequence"/>
</dbReference>
<evidence type="ECO:0000313" key="3">
    <source>
        <dbReference type="Proteomes" id="UP001501822"/>
    </source>
</evidence>
<evidence type="ECO:0000256" key="1">
    <source>
        <dbReference type="SAM" id="MobiDB-lite"/>
    </source>
</evidence>
<proteinExistence type="predicted"/>
<reference evidence="3" key="1">
    <citation type="journal article" date="2019" name="Int. J. Syst. Evol. Microbiol.">
        <title>The Global Catalogue of Microorganisms (GCM) 10K type strain sequencing project: providing services to taxonomists for standard genome sequencing and annotation.</title>
        <authorList>
            <consortium name="The Broad Institute Genomics Platform"/>
            <consortium name="The Broad Institute Genome Sequencing Center for Infectious Disease"/>
            <person name="Wu L."/>
            <person name="Ma J."/>
        </authorList>
    </citation>
    <scope>NUCLEOTIDE SEQUENCE [LARGE SCALE GENOMIC DNA]</scope>
    <source>
        <strain evidence="3">JCM 3146</strain>
    </source>
</reference>
<evidence type="ECO:0000313" key="2">
    <source>
        <dbReference type="EMBL" id="GAA0343845.1"/>
    </source>
</evidence>
<organism evidence="2 3">
    <name type="scientific">Actinoallomurus spadix</name>
    <dbReference type="NCBI Taxonomy" id="79912"/>
    <lineage>
        <taxon>Bacteria</taxon>
        <taxon>Bacillati</taxon>
        <taxon>Actinomycetota</taxon>
        <taxon>Actinomycetes</taxon>
        <taxon>Streptosporangiales</taxon>
        <taxon>Thermomonosporaceae</taxon>
        <taxon>Actinoallomurus</taxon>
    </lineage>
</organism>
<keyword evidence="3" id="KW-1185">Reference proteome</keyword>
<protein>
    <submittedName>
        <fullName evidence="2">Uncharacterized protein</fullName>
    </submittedName>
</protein>
<feature type="region of interest" description="Disordered" evidence="1">
    <location>
        <begin position="1"/>
        <end position="32"/>
    </location>
</feature>
<dbReference type="Gene3D" id="2.30.110.10">
    <property type="entry name" value="Electron Transport, Fmn-binding Protein, Chain A"/>
    <property type="match status" value="1"/>
</dbReference>
<name>A0ABP3GEY9_9ACTN</name>